<protein>
    <submittedName>
        <fullName evidence="6">ATP-binding cassette domain-containing protein</fullName>
    </submittedName>
</protein>
<dbReference type="Gene3D" id="3.40.50.300">
    <property type="entry name" value="P-loop containing nucleotide triphosphate hydrolases"/>
    <property type="match status" value="1"/>
</dbReference>
<dbReference type="GO" id="GO:0005524">
    <property type="term" value="F:ATP binding"/>
    <property type="evidence" value="ECO:0007669"/>
    <property type="project" value="UniProtKB-KW"/>
</dbReference>
<evidence type="ECO:0000313" key="7">
    <source>
        <dbReference type="Proteomes" id="UP001059480"/>
    </source>
</evidence>
<dbReference type="PANTHER" id="PTHR42711">
    <property type="entry name" value="ABC TRANSPORTER ATP-BINDING PROTEIN"/>
    <property type="match status" value="1"/>
</dbReference>
<evidence type="ECO:0000256" key="3">
    <source>
        <dbReference type="ARBA" id="ARBA00022741"/>
    </source>
</evidence>
<organism evidence="6 7">
    <name type="scientific">Granulicatella seriolae</name>
    <dbReference type="NCBI Taxonomy" id="2967226"/>
    <lineage>
        <taxon>Bacteria</taxon>
        <taxon>Bacillati</taxon>
        <taxon>Bacillota</taxon>
        <taxon>Bacilli</taxon>
        <taxon>Lactobacillales</taxon>
        <taxon>Carnobacteriaceae</taxon>
        <taxon>Granulicatella</taxon>
    </lineage>
</organism>
<reference evidence="6" key="1">
    <citation type="submission" date="2022-07" db="EMBL/GenBank/DDBJ databases">
        <authorList>
            <person name="Jung M.-Y."/>
            <person name="Lee M."/>
        </authorList>
    </citation>
    <scope>NUCLEOTIDE SEQUENCE</scope>
    <source>
        <strain evidence="6">S8</strain>
    </source>
</reference>
<dbReference type="RefSeq" id="WP_256945827.1">
    <property type="nucleotide sequence ID" value="NZ_JANHNZ010000012.1"/>
</dbReference>
<dbReference type="EMBL" id="JANHNZ010000012">
    <property type="protein sequence ID" value="MCQ9210715.1"/>
    <property type="molecule type" value="Genomic_DNA"/>
</dbReference>
<evidence type="ECO:0000256" key="2">
    <source>
        <dbReference type="ARBA" id="ARBA00022448"/>
    </source>
</evidence>
<dbReference type="SUPFAM" id="SSF52540">
    <property type="entry name" value="P-loop containing nucleoside triphosphate hydrolases"/>
    <property type="match status" value="1"/>
</dbReference>
<keyword evidence="2" id="KW-0813">Transport</keyword>
<gene>
    <name evidence="6" type="ORF">NPA36_09170</name>
</gene>
<dbReference type="InterPro" id="IPR050763">
    <property type="entry name" value="ABC_transporter_ATP-binding"/>
</dbReference>
<keyword evidence="3" id="KW-0547">Nucleotide-binding</keyword>
<dbReference type="InterPro" id="IPR027417">
    <property type="entry name" value="P-loop_NTPase"/>
</dbReference>
<evidence type="ECO:0000256" key="1">
    <source>
        <dbReference type="ARBA" id="ARBA00005417"/>
    </source>
</evidence>
<evidence type="ECO:0000313" key="6">
    <source>
        <dbReference type="EMBL" id="MCQ9210715.1"/>
    </source>
</evidence>
<accession>A0ABT1WQL9</accession>
<evidence type="ECO:0000259" key="5">
    <source>
        <dbReference type="Pfam" id="PF00005"/>
    </source>
</evidence>
<proteinExistence type="inferred from homology"/>
<reference evidence="6" key="3">
    <citation type="journal article" date="2023" name="Microbiol. Resour. Announc.">
        <title>Draft Genome Sequence of Granulicatella sp. Strain S8, Isolated from a Marine Fish, Seriola quinqueradiata.</title>
        <authorList>
            <person name="Lee M."/>
            <person name="Farooq A."/>
            <person name="Jeong J.B."/>
            <person name="Jung M.Y."/>
        </authorList>
    </citation>
    <scope>NUCLEOTIDE SEQUENCE</scope>
    <source>
        <strain evidence="6">S8</strain>
    </source>
</reference>
<reference evidence="6" key="2">
    <citation type="journal article" date="2023" name="Curr. Microbiol.">
        <title>Granulicatella seriolae sp. nov., a Novel Facultative Anaerobe Isolated from Yellowtail Marine Fish.</title>
        <authorList>
            <person name="Lee M."/>
            <person name="Choi Y.J."/>
            <person name="Farooq A."/>
            <person name="Jeong J.B."/>
            <person name="Jung M.Y."/>
        </authorList>
    </citation>
    <scope>NUCLEOTIDE SEQUENCE</scope>
    <source>
        <strain evidence="6">S8</strain>
    </source>
</reference>
<keyword evidence="7" id="KW-1185">Reference proteome</keyword>
<comment type="caution">
    <text evidence="6">The sequence shown here is derived from an EMBL/GenBank/DDBJ whole genome shotgun (WGS) entry which is preliminary data.</text>
</comment>
<name>A0ABT1WQL9_9LACT</name>
<evidence type="ECO:0000256" key="4">
    <source>
        <dbReference type="ARBA" id="ARBA00022840"/>
    </source>
</evidence>
<comment type="similarity">
    <text evidence="1">Belongs to the ABC transporter superfamily.</text>
</comment>
<dbReference type="Proteomes" id="UP001059480">
    <property type="component" value="Unassembled WGS sequence"/>
</dbReference>
<sequence>MAVVTVNDLYIKEIDRHVTCEFQEGITYLKGKNGSGKTLFLDYLSGLRGNQGIDNNIYMRQNFTFYNRLTVQEYIHFIQDLSGNSRQHFVDFLQSYYPEMDFERYKKKRLGMLSGGEKRLIYVLSILSVKRDWYILDEPFANIDQETKDDLITIITAIRQNQKANFILTSHEPMDFNQLHTLDFNALLKA</sequence>
<dbReference type="PANTHER" id="PTHR42711:SF5">
    <property type="entry name" value="ABC TRANSPORTER ATP-BINDING PROTEIN NATA"/>
    <property type="match status" value="1"/>
</dbReference>
<dbReference type="Pfam" id="PF00005">
    <property type="entry name" value="ABC_tran"/>
    <property type="match status" value="1"/>
</dbReference>
<keyword evidence="4 6" id="KW-0067">ATP-binding</keyword>
<dbReference type="InterPro" id="IPR003439">
    <property type="entry name" value="ABC_transporter-like_ATP-bd"/>
</dbReference>
<feature type="domain" description="ABC transporter" evidence="5">
    <location>
        <begin position="25"/>
        <end position="141"/>
    </location>
</feature>